<dbReference type="GO" id="GO:0042597">
    <property type="term" value="C:periplasmic space"/>
    <property type="evidence" value="ECO:0007669"/>
    <property type="project" value="InterPro"/>
</dbReference>
<comment type="caution">
    <text evidence="1">The sequence shown here is derived from an EMBL/GenBank/DDBJ whole genome shotgun (WGS) entry which is preliminary data.</text>
</comment>
<accession>A0AAW6U572</accession>
<gene>
    <name evidence="1" type="ORF">QJ521_06105</name>
</gene>
<evidence type="ECO:0000313" key="2">
    <source>
        <dbReference type="Proteomes" id="UP001431532"/>
    </source>
</evidence>
<dbReference type="Gene3D" id="1.50.10.20">
    <property type="match status" value="1"/>
</dbReference>
<reference evidence="1" key="1">
    <citation type="submission" date="2023-05" db="EMBL/GenBank/DDBJ databases">
        <title>Mariniplasma microaerophilum sp. nov., a novel anaerobic mollicute isolated from terrestrial mud volcano, Taman Peninsula, Russia.</title>
        <authorList>
            <person name="Khomyakova M.A."/>
            <person name="Merkel A.Y."/>
            <person name="Slobodkin A.I."/>
        </authorList>
    </citation>
    <scope>NUCLEOTIDE SEQUENCE</scope>
    <source>
        <strain evidence="1">M4Ah</strain>
    </source>
</reference>
<dbReference type="SUPFAM" id="SSF48208">
    <property type="entry name" value="Six-hairpin glycosidases"/>
    <property type="match status" value="1"/>
</dbReference>
<dbReference type="Proteomes" id="UP001431532">
    <property type="component" value="Unassembled WGS sequence"/>
</dbReference>
<dbReference type="RefSeq" id="WP_282839557.1">
    <property type="nucleotide sequence ID" value="NZ_JASCXW010000018.1"/>
</dbReference>
<dbReference type="EMBL" id="JASCXW010000018">
    <property type="protein sequence ID" value="MDI6453128.1"/>
    <property type="molecule type" value="Genomic_DNA"/>
</dbReference>
<evidence type="ECO:0000313" key="1">
    <source>
        <dbReference type="EMBL" id="MDI6453128.1"/>
    </source>
</evidence>
<organism evidence="1 2">
    <name type="scientific">Peloplasma aerotolerans</name>
    <dbReference type="NCBI Taxonomy" id="3044389"/>
    <lineage>
        <taxon>Bacteria</taxon>
        <taxon>Bacillati</taxon>
        <taxon>Mycoplasmatota</taxon>
        <taxon>Mollicutes</taxon>
        <taxon>Acholeplasmatales</taxon>
        <taxon>Acholeplasmataceae</taxon>
        <taxon>Peloplasma</taxon>
    </lineage>
</organism>
<proteinExistence type="predicted"/>
<dbReference type="GO" id="GO:0045490">
    <property type="term" value="P:pectin catabolic process"/>
    <property type="evidence" value="ECO:0007669"/>
    <property type="project" value="InterPro"/>
</dbReference>
<name>A0AAW6U572_9MOLU</name>
<dbReference type="GO" id="GO:0016837">
    <property type="term" value="F:carbon-oxygen lyase activity, acting on polysaccharides"/>
    <property type="evidence" value="ECO:0007669"/>
    <property type="project" value="InterPro"/>
</dbReference>
<sequence>MKKIILSILIIFTVYLAPSFEVQASQHGVVYTDSDYQRLHAVIQHVENVLKYGHEYNTNTKLLPDAINTLTGEPARWTFPNRAEVPYANLANQQNFFRTLVALSNVTGSPKYKDEAVEILDEFMRDFQNVNGLFHWGGHRAIDLDNLEVQSFEGPNGPHELKNMMPYYELLLEVNEEATLKFMRQLWTAHFYWSTTDMNRHGSYSTAFDSNVFGQTIPPDVVTFDEDGMPIIPSDSPGLLPFVNSATDLAYAAFTLANHTGDPIPAAWAEYLMRQYNLASDPNTGMTVYQYKSTAVTRSPLECADPAYTNSGCGDRVARQFRDFGPIARESFVAWKNTQAVYVDNVLMLLEAADRYNISHFNDWARIYLEGYLEYAYIRVDGQNKIIPMFNDGTVTYGYVVPEVGYFGPSNMRLDYVSMPTTYLLPILRTIVQTPNPEDQIKLWTYFRDIVYTFGLGDIGELGGAKPRLDVDTSIDDPFALMTMVELYDYTKNVEYLEVARTIGNNIVREKFHRGFFVDSEIMLYSRLDQPDTLALLTLDAVIRGIPASSMPFYLADSGYIHGYLLADDGVLEDRSYTQHRIYTKTIYDWE</sequence>
<dbReference type="InterPro" id="IPR010702">
    <property type="entry name" value="Pectate_lyase_2"/>
</dbReference>
<protein>
    <recommendedName>
        <fullName evidence="3">Pectate lyase</fullName>
    </recommendedName>
</protein>
<dbReference type="AlphaFoldDB" id="A0AAW6U572"/>
<evidence type="ECO:0008006" key="3">
    <source>
        <dbReference type="Google" id="ProtNLM"/>
    </source>
</evidence>
<dbReference type="InterPro" id="IPR008928">
    <property type="entry name" value="6-hairpin_glycosidase_sf"/>
</dbReference>
<dbReference type="Pfam" id="PF06917">
    <property type="entry name" value="Pectate_lyase_2"/>
    <property type="match status" value="1"/>
</dbReference>
<keyword evidence="2" id="KW-1185">Reference proteome</keyword>